<evidence type="ECO:0008006" key="5">
    <source>
        <dbReference type="Google" id="ProtNLM"/>
    </source>
</evidence>
<accession>A0A3P8XST1</accession>
<reference evidence="3" key="2">
    <citation type="submission" date="2020-02" db="EMBL/GenBank/DDBJ databases">
        <title>Esox lucius (northern pike) genome, fEsoLuc1, primary haplotype.</title>
        <authorList>
            <person name="Myers G."/>
            <person name="Karagic N."/>
            <person name="Meyer A."/>
            <person name="Pippel M."/>
            <person name="Reichard M."/>
            <person name="Winkler S."/>
            <person name="Tracey A."/>
            <person name="Sims Y."/>
            <person name="Howe K."/>
            <person name="Rhie A."/>
            <person name="Formenti G."/>
            <person name="Durbin R."/>
            <person name="Fedrigo O."/>
            <person name="Jarvis E.D."/>
        </authorList>
    </citation>
    <scope>NUCLEOTIDE SEQUENCE [LARGE SCALE GENOMIC DNA]</scope>
</reference>
<organism evidence="3 4">
    <name type="scientific">Esox lucius</name>
    <name type="common">Northern pike</name>
    <dbReference type="NCBI Taxonomy" id="8010"/>
    <lineage>
        <taxon>Eukaryota</taxon>
        <taxon>Metazoa</taxon>
        <taxon>Chordata</taxon>
        <taxon>Craniata</taxon>
        <taxon>Vertebrata</taxon>
        <taxon>Euteleostomi</taxon>
        <taxon>Actinopterygii</taxon>
        <taxon>Neopterygii</taxon>
        <taxon>Teleostei</taxon>
        <taxon>Protacanthopterygii</taxon>
        <taxon>Esociformes</taxon>
        <taxon>Esocidae</taxon>
        <taxon>Esox</taxon>
    </lineage>
</organism>
<evidence type="ECO:0000259" key="1">
    <source>
        <dbReference type="PROSITE" id="PS50017"/>
    </source>
</evidence>
<evidence type="ECO:0000259" key="2">
    <source>
        <dbReference type="PROSITE" id="PS50209"/>
    </source>
</evidence>
<dbReference type="OrthoDB" id="8947098at2759"/>
<dbReference type="KEGG" id="els:105013619"/>
<dbReference type="RefSeq" id="XP_010873551.2">
    <property type="nucleotide sequence ID" value="XM_010875249.4"/>
</dbReference>
<dbReference type="GeneTree" id="ENSGT00540000073797"/>
<dbReference type="CDD" id="cd01671">
    <property type="entry name" value="CARD"/>
    <property type="match status" value="1"/>
</dbReference>
<dbReference type="AlphaFoldDB" id="A0A3P8XST1"/>
<reference evidence="4" key="1">
    <citation type="journal article" date="2014" name="PLoS ONE">
        <title>The genome and linkage map of the northern pike (Esox lucius): conserved synteny revealed between the salmonid sister group and the Neoteleostei.</title>
        <authorList>
            <person name="Rondeau E.B."/>
            <person name="Minkley D.R."/>
            <person name="Leong J.S."/>
            <person name="Messmer A.M."/>
            <person name="Jantzen J.R."/>
            <person name="von Schalburg K.R."/>
            <person name="Lemon C."/>
            <person name="Bird N.H."/>
            <person name="Koop B.F."/>
        </authorList>
    </citation>
    <scope>NUCLEOTIDE SEQUENCE</scope>
</reference>
<evidence type="ECO:0000313" key="4">
    <source>
        <dbReference type="Proteomes" id="UP000265140"/>
    </source>
</evidence>
<dbReference type="Proteomes" id="UP000265140">
    <property type="component" value="Chromosome 12"/>
</dbReference>
<dbReference type="CDD" id="cd01670">
    <property type="entry name" value="Death"/>
    <property type="match status" value="1"/>
</dbReference>
<dbReference type="Pfam" id="PF00531">
    <property type="entry name" value="Death"/>
    <property type="match status" value="1"/>
</dbReference>
<dbReference type="Bgee" id="ENSELUG00000007228">
    <property type="expression patterns" value="Expressed in ovary and 14 other cell types or tissues"/>
</dbReference>
<feature type="domain" description="Death" evidence="1">
    <location>
        <begin position="163"/>
        <end position="211"/>
    </location>
</feature>
<dbReference type="InterPro" id="IPR001315">
    <property type="entry name" value="CARD"/>
</dbReference>
<reference evidence="3" key="3">
    <citation type="submission" date="2025-08" db="UniProtKB">
        <authorList>
            <consortium name="Ensembl"/>
        </authorList>
    </citation>
    <scope>IDENTIFICATION</scope>
</reference>
<dbReference type="Ensembl" id="ENSELUT00000009103.3">
    <property type="protein sequence ID" value="ENSELUP00000006343.2"/>
    <property type="gene ID" value="ENSELUG00000007228.3"/>
</dbReference>
<dbReference type="PROSITE" id="PS50209">
    <property type="entry name" value="CARD"/>
    <property type="match status" value="1"/>
</dbReference>
<dbReference type="InParanoid" id="A0A3P8XST1"/>
<dbReference type="OMA" id="AMLRYWS"/>
<dbReference type="SUPFAM" id="SSF47986">
    <property type="entry name" value="DEATH domain"/>
    <property type="match status" value="2"/>
</dbReference>
<proteinExistence type="predicted"/>
<dbReference type="GO" id="GO:0042981">
    <property type="term" value="P:regulation of apoptotic process"/>
    <property type="evidence" value="ECO:0007669"/>
    <property type="project" value="InterPro"/>
</dbReference>
<sequence length="228" mass="25795">MAQVETGQEPPSCAQQLLRRLKVPLIEALSADPDFVLQHADSLSLLSHREYRQLKALTDPYKQARDLLDHVIHKSGDTSEEFLQLLMGKELQEMFPKLMILKELPGNDQGLAGEKRRQTVEPEENLPAKQTCSNGSKMVKEKDLMRVARGIGHSWREIGTGALDIPSVQLEQIQENYPNNHVDRVFAMLRYWSRLKRSEATAACLHSLLSQGDWALPPDSIDFLLDTS</sequence>
<feature type="domain" description="CARD" evidence="2">
    <location>
        <begin position="10"/>
        <end position="86"/>
    </location>
</feature>
<dbReference type="Gene3D" id="1.10.533.10">
    <property type="entry name" value="Death Domain, Fas"/>
    <property type="match status" value="2"/>
</dbReference>
<dbReference type="InterPro" id="IPR011029">
    <property type="entry name" value="DEATH-like_dom_sf"/>
</dbReference>
<dbReference type="InterPro" id="IPR000488">
    <property type="entry name" value="Death_dom"/>
</dbReference>
<name>A0A3P8XST1_ESOLU</name>
<dbReference type="PROSITE" id="PS50017">
    <property type="entry name" value="DEATH_DOMAIN"/>
    <property type="match status" value="1"/>
</dbReference>
<reference evidence="3" key="4">
    <citation type="submission" date="2025-09" db="UniProtKB">
        <authorList>
            <consortium name="Ensembl"/>
        </authorList>
    </citation>
    <scope>IDENTIFICATION</scope>
</reference>
<keyword evidence="4" id="KW-1185">Reference proteome</keyword>
<dbReference type="GeneID" id="105013619"/>
<protein>
    <recommendedName>
        <fullName evidence="5">Death domain-containing protein</fullName>
    </recommendedName>
</protein>
<dbReference type="GO" id="GO:0007165">
    <property type="term" value="P:signal transduction"/>
    <property type="evidence" value="ECO:0007669"/>
    <property type="project" value="InterPro"/>
</dbReference>
<evidence type="ECO:0000313" key="3">
    <source>
        <dbReference type="Ensembl" id="ENSELUP00000006343.2"/>
    </source>
</evidence>
<dbReference type="STRING" id="8010.ENSELUP00000006343"/>